<accession>A0AAE0GSR0</accession>
<proteinExistence type="predicted"/>
<dbReference type="AlphaFoldDB" id="A0AAE0GSR0"/>
<protein>
    <submittedName>
        <fullName evidence="2">Uncharacterized protein</fullName>
    </submittedName>
</protein>
<dbReference type="Proteomes" id="UP001190700">
    <property type="component" value="Unassembled WGS sequence"/>
</dbReference>
<keyword evidence="3" id="KW-1185">Reference proteome</keyword>
<organism evidence="2 3">
    <name type="scientific">Cymbomonas tetramitiformis</name>
    <dbReference type="NCBI Taxonomy" id="36881"/>
    <lineage>
        <taxon>Eukaryota</taxon>
        <taxon>Viridiplantae</taxon>
        <taxon>Chlorophyta</taxon>
        <taxon>Pyramimonadophyceae</taxon>
        <taxon>Pyramimonadales</taxon>
        <taxon>Pyramimonadaceae</taxon>
        <taxon>Cymbomonas</taxon>
    </lineage>
</organism>
<feature type="region of interest" description="Disordered" evidence="1">
    <location>
        <begin position="43"/>
        <end position="95"/>
    </location>
</feature>
<evidence type="ECO:0000313" key="3">
    <source>
        <dbReference type="Proteomes" id="UP001190700"/>
    </source>
</evidence>
<dbReference type="EMBL" id="LGRX02002735">
    <property type="protein sequence ID" value="KAK3283515.1"/>
    <property type="molecule type" value="Genomic_DNA"/>
</dbReference>
<evidence type="ECO:0000313" key="2">
    <source>
        <dbReference type="EMBL" id="KAK3283515.1"/>
    </source>
</evidence>
<comment type="caution">
    <text evidence="2">The sequence shown here is derived from an EMBL/GenBank/DDBJ whole genome shotgun (WGS) entry which is preliminary data.</text>
</comment>
<evidence type="ECO:0000256" key="1">
    <source>
        <dbReference type="SAM" id="MobiDB-lite"/>
    </source>
</evidence>
<sequence length="238" mass="26730">MFRPIALKRPLLAQNRVRHFAVFVSDAQRKTKTRVEIVAKRSVQDKRRRRNERRNDVKEAFRTSAQAEEERQARERARRLSPPPPPKSSEVAKQSSLQLQAQVAAQVKAVRAIKESARQTSDFTGSYKEFPEVQDELIKLRQLQASATEAALAVVTATLGEQSAKGVPRGLHEFRWESGAGTKANLASCEFIMLACLKARLVQEGVLQIVEILRRDRIDIVSLDPKVIKALQQAGVDV</sequence>
<gene>
    <name evidence="2" type="ORF">CYMTET_8786</name>
</gene>
<name>A0AAE0GSR0_9CHLO</name>
<reference evidence="2 3" key="1">
    <citation type="journal article" date="2015" name="Genome Biol. Evol.">
        <title>Comparative Genomics of a Bacterivorous Green Alga Reveals Evolutionary Causalities and Consequences of Phago-Mixotrophic Mode of Nutrition.</title>
        <authorList>
            <person name="Burns J.A."/>
            <person name="Paasch A."/>
            <person name="Narechania A."/>
            <person name="Kim E."/>
        </authorList>
    </citation>
    <scope>NUCLEOTIDE SEQUENCE [LARGE SCALE GENOMIC DNA]</scope>
    <source>
        <strain evidence="2 3">PLY_AMNH</strain>
    </source>
</reference>